<proteinExistence type="predicted"/>
<name>A0A7V0T691_UNCW3</name>
<evidence type="ECO:0000313" key="1">
    <source>
        <dbReference type="EMBL" id="HDQ99954.1"/>
    </source>
</evidence>
<sequence length="125" mass="12938">MCPKSVRVVLTAIVTVAAALAYVDGSARAARRAGLSFAPCGMLSVVEVSASGPRSNLPEVLVLAEGPRGVFPVVEVIATAPGQVRGEQPVVEVWARRVFGFGSTVRVAGVGIGPELRDVSAKREL</sequence>
<gene>
    <name evidence="1" type="ORF">ENN51_06700</name>
</gene>
<dbReference type="EMBL" id="DSBX01000254">
    <property type="protein sequence ID" value="HDQ99954.1"/>
    <property type="molecule type" value="Genomic_DNA"/>
</dbReference>
<organism evidence="1">
    <name type="scientific">candidate division WOR-3 bacterium</name>
    <dbReference type="NCBI Taxonomy" id="2052148"/>
    <lineage>
        <taxon>Bacteria</taxon>
        <taxon>Bacteria division WOR-3</taxon>
    </lineage>
</organism>
<accession>A0A7V0T691</accession>
<reference evidence="1" key="1">
    <citation type="journal article" date="2020" name="mSystems">
        <title>Genome- and Community-Level Interaction Insights into Carbon Utilization and Element Cycling Functions of Hydrothermarchaeota in Hydrothermal Sediment.</title>
        <authorList>
            <person name="Zhou Z."/>
            <person name="Liu Y."/>
            <person name="Xu W."/>
            <person name="Pan J."/>
            <person name="Luo Z.H."/>
            <person name="Li M."/>
        </authorList>
    </citation>
    <scope>NUCLEOTIDE SEQUENCE [LARGE SCALE GENOMIC DNA]</scope>
    <source>
        <strain evidence="1">SpSt-1182</strain>
    </source>
</reference>
<dbReference type="AlphaFoldDB" id="A0A7V0T691"/>
<protein>
    <submittedName>
        <fullName evidence="1">Uncharacterized protein</fullName>
    </submittedName>
</protein>
<dbReference type="Proteomes" id="UP000885672">
    <property type="component" value="Unassembled WGS sequence"/>
</dbReference>
<comment type="caution">
    <text evidence="1">The sequence shown here is derived from an EMBL/GenBank/DDBJ whole genome shotgun (WGS) entry which is preliminary data.</text>
</comment>